<dbReference type="Gene3D" id="3.40.630.20">
    <property type="entry name" value="Peptidase C15, pyroglutamyl peptidase I-like"/>
    <property type="match status" value="1"/>
</dbReference>
<reference evidence="1 2" key="1">
    <citation type="submission" date="2024-02" db="EMBL/GenBank/DDBJ databases">
        <authorList>
            <person name="Chen Y."/>
            <person name="Shah S."/>
            <person name="Dougan E. K."/>
            <person name="Thang M."/>
            <person name="Chan C."/>
        </authorList>
    </citation>
    <scope>NUCLEOTIDE SEQUENCE [LARGE SCALE GENOMIC DNA]</scope>
</reference>
<accession>A0ABP0S2Q6</accession>
<gene>
    <name evidence="1" type="ORF">CCMP2556_LOCUS49819</name>
</gene>
<evidence type="ECO:0000313" key="1">
    <source>
        <dbReference type="EMBL" id="CAK9106643.1"/>
    </source>
</evidence>
<dbReference type="InterPro" id="IPR036440">
    <property type="entry name" value="Peptidase_C15-like_sf"/>
</dbReference>
<dbReference type="EMBL" id="CAXAMN010026916">
    <property type="protein sequence ID" value="CAK9106643.1"/>
    <property type="molecule type" value="Genomic_DNA"/>
</dbReference>
<sequence length="222" mass="24627">MAWVVTSEAAILLTGYNRWGNFSQNPSGEVAEALNGSVVEDLLIHSIRIDVSEAGVLEASQMVRDAWPRTSFEDEAKGLKLETMAFNARAENKGPVVPTGPKLLPTTGDLGAVALNTKNPHELWSRDAGTFFCNEIYYRTLYQLREREKPTARCRGALVPCLFIHVPPLHQLPLKESSSFVFSLLGDLIRASGRPDLQLSFVLRRTNTPLISFNGVVKWNDC</sequence>
<evidence type="ECO:0000313" key="2">
    <source>
        <dbReference type="Proteomes" id="UP001642484"/>
    </source>
</evidence>
<keyword evidence="2" id="KW-1185">Reference proteome</keyword>
<proteinExistence type="predicted"/>
<dbReference type="Proteomes" id="UP001642484">
    <property type="component" value="Unassembled WGS sequence"/>
</dbReference>
<name>A0ABP0S2Q6_9DINO</name>
<evidence type="ECO:0008006" key="3">
    <source>
        <dbReference type="Google" id="ProtNLM"/>
    </source>
</evidence>
<protein>
    <recommendedName>
        <fullName evidence="3">Pyrrolidone-carboxylate peptidase</fullName>
    </recommendedName>
</protein>
<comment type="caution">
    <text evidence="1">The sequence shown here is derived from an EMBL/GenBank/DDBJ whole genome shotgun (WGS) entry which is preliminary data.</text>
</comment>
<organism evidence="1 2">
    <name type="scientific">Durusdinium trenchii</name>
    <dbReference type="NCBI Taxonomy" id="1381693"/>
    <lineage>
        <taxon>Eukaryota</taxon>
        <taxon>Sar</taxon>
        <taxon>Alveolata</taxon>
        <taxon>Dinophyceae</taxon>
        <taxon>Suessiales</taxon>
        <taxon>Symbiodiniaceae</taxon>
        <taxon>Durusdinium</taxon>
    </lineage>
</organism>
<dbReference type="SUPFAM" id="SSF53182">
    <property type="entry name" value="Pyrrolidone carboxyl peptidase (pyroglutamate aminopeptidase)"/>
    <property type="match status" value="1"/>
</dbReference>